<evidence type="ECO:0000256" key="9">
    <source>
        <dbReference type="ARBA" id="ARBA00012523"/>
    </source>
</evidence>
<dbReference type="GO" id="GO:0008820">
    <property type="term" value="F:cobinamide phosphate guanylyltransferase activity"/>
    <property type="evidence" value="ECO:0007669"/>
    <property type="project" value="UniProtKB-EC"/>
</dbReference>
<evidence type="ECO:0000256" key="13">
    <source>
        <dbReference type="ARBA" id="ARBA00022777"/>
    </source>
</evidence>
<organism evidence="20 21">
    <name type="scientific">Alteribacillus persepolensis</name>
    <dbReference type="NCBI Taxonomy" id="568899"/>
    <lineage>
        <taxon>Bacteria</taxon>
        <taxon>Bacillati</taxon>
        <taxon>Bacillota</taxon>
        <taxon>Bacilli</taxon>
        <taxon>Bacillales</taxon>
        <taxon>Bacillaceae</taxon>
        <taxon>Alteribacillus</taxon>
    </lineage>
</organism>
<evidence type="ECO:0000256" key="4">
    <source>
        <dbReference type="ARBA" id="ARBA00003889"/>
    </source>
</evidence>
<feature type="active site" description="GMP-histidine intermediate" evidence="18">
    <location>
        <position position="51"/>
    </location>
</feature>
<evidence type="ECO:0000256" key="1">
    <source>
        <dbReference type="ARBA" id="ARBA00000312"/>
    </source>
</evidence>
<feature type="binding site" evidence="19">
    <location>
        <position position="87"/>
    </location>
    <ligand>
        <name>GTP</name>
        <dbReference type="ChEBI" id="CHEBI:37565"/>
    </ligand>
</feature>
<dbReference type="RefSeq" id="WP_175487347.1">
    <property type="nucleotide sequence ID" value="NZ_FNDK01000001.1"/>
</dbReference>
<feature type="binding site" evidence="19">
    <location>
        <begin position="35"/>
        <end position="37"/>
    </location>
    <ligand>
        <name>GTP</name>
        <dbReference type="ChEBI" id="CHEBI:37565"/>
    </ligand>
</feature>
<evidence type="ECO:0000256" key="11">
    <source>
        <dbReference type="ARBA" id="ARBA00022679"/>
    </source>
</evidence>
<evidence type="ECO:0000256" key="3">
    <source>
        <dbReference type="ARBA" id="ARBA00001522"/>
    </source>
</evidence>
<evidence type="ECO:0000256" key="7">
    <source>
        <dbReference type="ARBA" id="ARBA00007490"/>
    </source>
</evidence>
<comment type="catalytic activity">
    <reaction evidence="2">
        <text>adenosylcob(III)inamide phosphate + GTP + H(+) = adenosylcob(III)inamide-GDP + diphosphate</text>
        <dbReference type="Rhea" id="RHEA:22712"/>
        <dbReference type="ChEBI" id="CHEBI:15378"/>
        <dbReference type="ChEBI" id="CHEBI:33019"/>
        <dbReference type="ChEBI" id="CHEBI:37565"/>
        <dbReference type="ChEBI" id="CHEBI:58502"/>
        <dbReference type="ChEBI" id="CHEBI:60487"/>
        <dbReference type="EC" id="2.7.7.62"/>
    </reaction>
</comment>
<dbReference type="GO" id="GO:0043752">
    <property type="term" value="F:adenosylcobinamide kinase activity"/>
    <property type="evidence" value="ECO:0007669"/>
    <property type="project" value="UniProtKB-EC"/>
</dbReference>
<evidence type="ECO:0000256" key="15">
    <source>
        <dbReference type="ARBA" id="ARBA00023134"/>
    </source>
</evidence>
<keyword evidence="15 19" id="KW-0342">GTP-binding</keyword>
<dbReference type="InterPro" id="IPR027417">
    <property type="entry name" value="P-loop_NTPase"/>
</dbReference>
<feature type="binding site" evidence="19">
    <location>
        <begin position="7"/>
        <end position="14"/>
    </location>
    <ligand>
        <name>GTP</name>
        <dbReference type="ChEBI" id="CHEBI:37565"/>
    </ligand>
</feature>
<dbReference type="Pfam" id="PF02283">
    <property type="entry name" value="CobU"/>
    <property type="match status" value="1"/>
</dbReference>
<dbReference type="Gene3D" id="3.40.50.300">
    <property type="entry name" value="P-loop containing nucleotide triphosphate hydrolases"/>
    <property type="match status" value="1"/>
</dbReference>
<dbReference type="PIRSF" id="PIRSF006135">
    <property type="entry name" value="CobU"/>
    <property type="match status" value="1"/>
</dbReference>
<evidence type="ECO:0000256" key="16">
    <source>
        <dbReference type="ARBA" id="ARBA00029570"/>
    </source>
</evidence>
<evidence type="ECO:0000256" key="12">
    <source>
        <dbReference type="ARBA" id="ARBA00022741"/>
    </source>
</evidence>
<dbReference type="GO" id="GO:0009236">
    <property type="term" value="P:cobalamin biosynthetic process"/>
    <property type="evidence" value="ECO:0007669"/>
    <property type="project" value="UniProtKB-UniPathway"/>
</dbReference>
<comment type="function">
    <text evidence="4">Catalyzes ATP-dependent phosphorylation of adenosylcobinamide and addition of GMP to adenosylcobinamide phosphate.</text>
</comment>
<sequence length="184" mass="20815">MLIFVCGGVRSGKSSFGEQMAEQLQTDSGRLIYLATAVTTDEEMQQRVKKHQQDRCAKQKQWETLEWSMQLEEAAKHLTTDDVVFLDCVTTWLSNEMFQESGEMPSEKALKSKMICAVHALEAAAKHVVIVSNDIFHEPVSFHPQLFRYVKVLGELHQYIVLKADTAVRMECGNHVVMKGGILN</sequence>
<dbReference type="UniPathway" id="UPA00148">
    <property type="reaction ID" value="UER00236"/>
</dbReference>
<dbReference type="EC" id="2.7.7.62" evidence="9"/>
<keyword evidence="10" id="KW-0169">Cobalamin biosynthesis</keyword>
<dbReference type="PANTHER" id="PTHR34848:SF1">
    <property type="entry name" value="BIFUNCTIONAL ADENOSYLCOBALAMIN BIOSYNTHESIS PROTEIN COBU"/>
    <property type="match status" value="1"/>
</dbReference>
<evidence type="ECO:0000256" key="8">
    <source>
        <dbReference type="ARBA" id="ARBA00012016"/>
    </source>
</evidence>
<evidence type="ECO:0000313" key="21">
    <source>
        <dbReference type="Proteomes" id="UP000199163"/>
    </source>
</evidence>
<dbReference type="GO" id="GO:0005524">
    <property type="term" value="F:ATP binding"/>
    <property type="evidence" value="ECO:0007669"/>
    <property type="project" value="UniProtKB-KW"/>
</dbReference>
<proteinExistence type="inferred from homology"/>
<evidence type="ECO:0000256" key="17">
    <source>
        <dbReference type="ARBA" id="ARBA00030571"/>
    </source>
</evidence>
<comment type="catalytic activity">
    <reaction evidence="1">
        <text>adenosylcob(III)inamide + ATP = adenosylcob(III)inamide phosphate + ADP + H(+)</text>
        <dbReference type="Rhea" id="RHEA:15769"/>
        <dbReference type="ChEBI" id="CHEBI:2480"/>
        <dbReference type="ChEBI" id="CHEBI:15378"/>
        <dbReference type="ChEBI" id="CHEBI:30616"/>
        <dbReference type="ChEBI" id="CHEBI:58502"/>
        <dbReference type="ChEBI" id="CHEBI:456216"/>
        <dbReference type="EC" id="2.7.1.156"/>
    </reaction>
</comment>
<comment type="catalytic activity">
    <reaction evidence="3">
        <text>adenosylcob(III)inamide + GTP = adenosylcob(III)inamide phosphate + GDP + H(+)</text>
        <dbReference type="Rhea" id="RHEA:15765"/>
        <dbReference type="ChEBI" id="CHEBI:2480"/>
        <dbReference type="ChEBI" id="CHEBI:15378"/>
        <dbReference type="ChEBI" id="CHEBI:37565"/>
        <dbReference type="ChEBI" id="CHEBI:58189"/>
        <dbReference type="ChEBI" id="CHEBI:58502"/>
        <dbReference type="EC" id="2.7.1.156"/>
    </reaction>
</comment>
<keyword evidence="12 19" id="KW-0547">Nucleotide-binding</keyword>
<dbReference type="CDD" id="cd00544">
    <property type="entry name" value="CobU"/>
    <property type="match status" value="1"/>
</dbReference>
<comment type="similarity">
    <text evidence="7">Belongs to the CobU/CobP family.</text>
</comment>
<comment type="pathway">
    <text evidence="5">Cofactor biosynthesis; adenosylcobalamin biosynthesis; adenosylcobalamin from cob(II)yrinate a,c-diamide: step 6/7.</text>
</comment>
<evidence type="ECO:0000256" key="18">
    <source>
        <dbReference type="PIRSR" id="PIRSR006135-1"/>
    </source>
</evidence>
<dbReference type="InterPro" id="IPR003203">
    <property type="entry name" value="CobU/CobP"/>
</dbReference>
<evidence type="ECO:0000256" key="19">
    <source>
        <dbReference type="PIRSR" id="PIRSR006135-2"/>
    </source>
</evidence>
<evidence type="ECO:0000256" key="14">
    <source>
        <dbReference type="ARBA" id="ARBA00022840"/>
    </source>
</evidence>
<gene>
    <name evidence="20" type="ORF">SAMN05192534_101587</name>
</gene>
<keyword evidence="21" id="KW-1185">Reference proteome</keyword>
<keyword evidence="11 20" id="KW-0808">Transferase</keyword>
<name>A0A1G7ZKP7_9BACI</name>
<reference evidence="20 21" key="1">
    <citation type="submission" date="2016-10" db="EMBL/GenBank/DDBJ databases">
        <authorList>
            <person name="de Groot N.N."/>
        </authorList>
    </citation>
    <scope>NUCLEOTIDE SEQUENCE [LARGE SCALE GENOMIC DNA]</scope>
    <source>
        <strain evidence="20 21">DSM 21632</strain>
    </source>
</reference>
<dbReference type="SUPFAM" id="SSF52540">
    <property type="entry name" value="P-loop containing nucleoside triphosphate hydrolases"/>
    <property type="match status" value="1"/>
</dbReference>
<evidence type="ECO:0000256" key="5">
    <source>
        <dbReference type="ARBA" id="ARBA00004692"/>
    </source>
</evidence>
<dbReference type="EMBL" id="FNDK01000001">
    <property type="protein sequence ID" value="SDH09283.1"/>
    <property type="molecule type" value="Genomic_DNA"/>
</dbReference>
<dbReference type="AlphaFoldDB" id="A0A1G7ZKP7"/>
<keyword evidence="13 20" id="KW-0418">Kinase</keyword>
<evidence type="ECO:0000256" key="2">
    <source>
        <dbReference type="ARBA" id="ARBA00000711"/>
    </source>
</evidence>
<evidence type="ECO:0000313" key="20">
    <source>
        <dbReference type="EMBL" id="SDH09283.1"/>
    </source>
</evidence>
<dbReference type="EC" id="2.7.1.156" evidence="8"/>
<dbReference type="PANTHER" id="PTHR34848">
    <property type="match status" value="1"/>
</dbReference>
<dbReference type="Proteomes" id="UP000199163">
    <property type="component" value="Unassembled WGS sequence"/>
</dbReference>
<protein>
    <recommendedName>
        <fullName evidence="16">Adenosylcobinamide kinase</fullName>
        <ecNumber evidence="8">2.7.1.156</ecNumber>
        <ecNumber evidence="9">2.7.7.62</ecNumber>
    </recommendedName>
    <alternativeName>
        <fullName evidence="17">Adenosylcobinamide-phosphate guanylyltransferase</fullName>
    </alternativeName>
</protein>
<dbReference type="STRING" id="568899.SAMN05192534_101587"/>
<keyword evidence="14" id="KW-0067">ATP-binding</keyword>
<feature type="binding site" evidence="19">
    <location>
        <position position="66"/>
    </location>
    <ligand>
        <name>GTP</name>
        <dbReference type="ChEBI" id="CHEBI:37565"/>
    </ligand>
</feature>
<evidence type="ECO:0000256" key="6">
    <source>
        <dbReference type="ARBA" id="ARBA00005159"/>
    </source>
</evidence>
<comment type="pathway">
    <text evidence="6">Cofactor biosynthesis; adenosylcobalamin biosynthesis; adenosylcobalamin from cob(II)yrinate a,c-diamide: step 5/7.</text>
</comment>
<keyword evidence="20" id="KW-0548">Nucleotidyltransferase</keyword>
<evidence type="ECO:0000256" key="10">
    <source>
        <dbReference type="ARBA" id="ARBA00022573"/>
    </source>
</evidence>
<dbReference type="GO" id="GO:0005525">
    <property type="term" value="F:GTP binding"/>
    <property type="evidence" value="ECO:0007669"/>
    <property type="project" value="UniProtKB-KW"/>
</dbReference>
<accession>A0A1G7ZKP7</accession>